<proteinExistence type="predicted"/>
<sequence>MTGLTVTHEHGLKIGVGVGDVEIASYVYGHDLPTFEAPKPYLYPMRTLSGALVAAYRPHDHRWHKGLQMTWSHVSGQNFWGGNTYVHGQGYVALDNVGTMRHDSFDIIDLTGDELTLRESLTWVASTGESWVAETRTLRFHGVDAGRGTWLLDFGTELRNIRGEALELGSPTTHGRPNAGYTGFFWRGPRGFTGGEIITAGGGGGPETMGTTDSPWLAYTGKNDDVDGGATVLVLAGSTTHGTLTWFVRNDPFPAVNPSPAFDKEITLADGDSLSLQHRVAVADRIWTRAECEGFAAEHSL</sequence>
<keyword evidence="2" id="KW-1185">Reference proteome</keyword>
<dbReference type="EMBL" id="JAAXKY010000056">
    <property type="protein sequence ID" value="NMH78980.1"/>
    <property type="molecule type" value="Genomic_DNA"/>
</dbReference>
<gene>
    <name evidence="1" type="ORF">HF577_18040</name>
</gene>
<accession>A0ABX1RIQ6</accession>
<evidence type="ECO:0000313" key="1">
    <source>
        <dbReference type="EMBL" id="NMH78980.1"/>
    </source>
</evidence>
<protein>
    <recommendedName>
        <fullName evidence="3">Methane monooxygenase PmoA-like</fullName>
    </recommendedName>
</protein>
<name>A0ABX1RIQ6_9PSEU</name>
<dbReference type="InterPro" id="IPR029475">
    <property type="entry name" value="DUF6807"/>
</dbReference>
<evidence type="ECO:0008006" key="3">
    <source>
        <dbReference type="Google" id="ProtNLM"/>
    </source>
</evidence>
<dbReference type="RefSeq" id="WP_169397047.1">
    <property type="nucleotide sequence ID" value="NZ_BAAAJH010000007.1"/>
</dbReference>
<organism evidence="1 2">
    <name type="scientific">Pseudonocardia xinjiangensis</name>
    <dbReference type="NCBI Taxonomy" id="75289"/>
    <lineage>
        <taxon>Bacteria</taxon>
        <taxon>Bacillati</taxon>
        <taxon>Actinomycetota</taxon>
        <taxon>Actinomycetes</taxon>
        <taxon>Pseudonocardiales</taxon>
        <taxon>Pseudonocardiaceae</taxon>
        <taxon>Pseudonocardia</taxon>
    </lineage>
</organism>
<dbReference type="Pfam" id="PF14100">
    <property type="entry name" value="DUF6807"/>
    <property type="match status" value="1"/>
</dbReference>
<reference evidence="1 2" key="1">
    <citation type="submission" date="2020-04" db="EMBL/GenBank/DDBJ databases">
        <authorList>
            <person name="Klaysubun C."/>
            <person name="Duangmal K."/>
            <person name="Lipun K."/>
        </authorList>
    </citation>
    <scope>NUCLEOTIDE SEQUENCE [LARGE SCALE GENOMIC DNA]</scope>
    <source>
        <strain evidence="1 2">JCM 11839</strain>
    </source>
</reference>
<comment type="caution">
    <text evidence="1">The sequence shown here is derived from an EMBL/GenBank/DDBJ whole genome shotgun (WGS) entry which is preliminary data.</text>
</comment>
<evidence type="ECO:0000313" key="2">
    <source>
        <dbReference type="Proteomes" id="UP001296706"/>
    </source>
</evidence>
<dbReference type="Proteomes" id="UP001296706">
    <property type="component" value="Unassembled WGS sequence"/>
</dbReference>